<dbReference type="RefSeq" id="XP_001594734.1">
    <property type="nucleotide sequence ID" value="XM_001594684.1"/>
</dbReference>
<dbReference type="Proteomes" id="UP000001312">
    <property type="component" value="Unassembled WGS sequence"/>
</dbReference>
<dbReference type="EMBL" id="CH476625">
    <property type="protein sequence ID" value="EDO02066.1"/>
    <property type="molecule type" value="Genomic_DNA"/>
</dbReference>
<keyword evidence="2" id="KW-1185">Reference proteome</keyword>
<dbReference type="KEGG" id="ssl:SS1G_04542"/>
<proteinExistence type="predicted"/>
<gene>
    <name evidence="1" type="ORF">SS1G_04542</name>
</gene>
<protein>
    <submittedName>
        <fullName evidence="1">Uncharacterized protein</fullName>
    </submittedName>
</protein>
<accession>A7EGV0</accession>
<dbReference type="HOGENOM" id="CLU_2623476_0_0_1"/>
<dbReference type="AlphaFoldDB" id="A7EGV0"/>
<dbReference type="GeneID" id="5490541"/>
<organism evidence="1 2">
    <name type="scientific">Sclerotinia sclerotiorum (strain ATCC 18683 / 1980 / Ss-1)</name>
    <name type="common">White mold</name>
    <name type="synonym">Whetzelinia sclerotiorum</name>
    <dbReference type="NCBI Taxonomy" id="665079"/>
    <lineage>
        <taxon>Eukaryota</taxon>
        <taxon>Fungi</taxon>
        <taxon>Dikarya</taxon>
        <taxon>Ascomycota</taxon>
        <taxon>Pezizomycotina</taxon>
        <taxon>Leotiomycetes</taxon>
        <taxon>Helotiales</taxon>
        <taxon>Sclerotiniaceae</taxon>
        <taxon>Sclerotinia</taxon>
    </lineage>
</organism>
<evidence type="ECO:0000313" key="2">
    <source>
        <dbReference type="Proteomes" id="UP000001312"/>
    </source>
</evidence>
<dbReference type="InParanoid" id="A7EGV0"/>
<sequence length="78" mass="8612">MAFILPEAGLLGTISDRGTVLSMQSDFNGGPTALAFRRRDNDRDCIYVAPCGGFMNLLNDMEFTETSSNCPSWSWSVR</sequence>
<evidence type="ECO:0000313" key="1">
    <source>
        <dbReference type="EMBL" id="EDO02066.1"/>
    </source>
</evidence>
<name>A7EGV0_SCLS1</name>
<reference evidence="2" key="1">
    <citation type="journal article" date="2011" name="PLoS Genet.">
        <title>Genomic analysis of the necrotrophic fungal pathogens Sclerotinia sclerotiorum and Botrytis cinerea.</title>
        <authorList>
            <person name="Amselem J."/>
            <person name="Cuomo C.A."/>
            <person name="van Kan J.A."/>
            <person name="Viaud M."/>
            <person name="Benito E.P."/>
            <person name="Couloux A."/>
            <person name="Coutinho P.M."/>
            <person name="de Vries R.P."/>
            <person name="Dyer P.S."/>
            <person name="Fillinger S."/>
            <person name="Fournier E."/>
            <person name="Gout L."/>
            <person name="Hahn M."/>
            <person name="Kohn L."/>
            <person name="Lapalu N."/>
            <person name="Plummer K.M."/>
            <person name="Pradier J.M."/>
            <person name="Quevillon E."/>
            <person name="Sharon A."/>
            <person name="Simon A."/>
            <person name="ten Have A."/>
            <person name="Tudzynski B."/>
            <person name="Tudzynski P."/>
            <person name="Wincker P."/>
            <person name="Andrew M."/>
            <person name="Anthouard V."/>
            <person name="Beever R.E."/>
            <person name="Beffa R."/>
            <person name="Benoit I."/>
            <person name="Bouzid O."/>
            <person name="Brault B."/>
            <person name="Chen Z."/>
            <person name="Choquer M."/>
            <person name="Collemare J."/>
            <person name="Cotton P."/>
            <person name="Danchin E.G."/>
            <person name="Da Silva C."/>
            <person name="Gautier A."/>
            <person name="Giraud C."/>
            <person name="Giraud T."/>
            <person name="Gonzalez C."/>
            <person name="Grossetete S."/>
            <person name="Guldener U."/>
            <person name="Henrissat B."/>
            <person name="Howlett B.J."/>
            <person name="Kodira C."/>
            <person name="Kretschmer M."/>
            <person name="Lappartient A."/>
            <person name="Leroch M."/>
            <person name="Levis C."/>
            <person name="Mauceli E."/>
            <person name="Neuveglise C."/>
            <person name="Oeser B."/>
            <person name="Pearson M."/>
            <person name="Poulain J."/>
            <person name="Poussereau N."/>
            <person name="Quesneville H."/>
            <person name="Rascle C."/>
            <person name="Schumacher J."/>
            <person name="Segurens B."/>
            <person name="Sexton A."/>
            <person name="Silva E."/>
            <person name="Sirven C."/>
            <person name="Soanes D.M."/>
            <person name="Talbot N.J."/>
            <person name="Templeton M."/>
            <person name="Yandava C."/>
            <person name="Yarden O."/>
            <person name="Zeng Q."/>
            <person name="Rollins J.A."/>
            <person name="Lebrun M.H."/>
            <person name="Dickman M."/>
        </authorList>
    </citation>
    <scope>NUCLEOTIDE SEQUENCE [LARGE SCALE GENOMIC DNA]</scope>
    <source>
        <strain evidence="2">ATCC 18683 / 1980 / Ss-1</strain>
    </source>
</reference>